<dbReference type="InterPro" id="IPR012334">
    <property type="entry name" value="Pectin_lyas_fold"/>
</dbReference>
<dbReference type="AlphaFoldDB" id="A0A841KZL5"/>
<evidence type="ECO:0000259" key="1">
    <source>
        <dbReference type="Pfam" id="PF13229"/>
    </source>
</evidence>
<sequence>MNKGIGFIILCFFIIFISLSYGEGQTVYQEVYYDAVRKDNYFDSITEALSHVAENGTLYICKPIRITSQLKSLKIDKAMTIKGESNQEKSIIIEGGGTGPVFNLGNTVSSFRLENIYAVGVGAAVVKGHGECITIINCNFEDCMPIDITSAKVKEIVLDGNRVIRAYTSIRPASYGAKVAVKNNYFGVTGGEARGLNIENCEVFIENNRFNGVSLNVYDGEKALGLIQYNTFERDGRKIMVTENDQKLHFQNNKIYKDAGQVYYRGNGTIDFTKNWWGSKEGPKEGVMDGNIDYSNWALFEDFRRYQKDSYTLTDLQDAYDHLKKDANADNWIYDMDKNNHINFLDIIAITRSISE</sequence>
<dbReference type="Pfam" id="PF13229">
    <property type="entry name" value="Beta_helix"/>
    <property type="match status" value="1"/>
</dbReference>
<dbReference type="InterPro" id="IPR011050">
    <property type="entry name" value="Pectin_lyase_fold/virulence"/>
</dbReference>
<organism evidence="2 3">
    <name type="scientific">Anaerosolibacter carboniphilus</name>
    <dbReference type="NCBI Taxonomy" id="1417629"/>
    <lineage>
        <taxon>Bacteria</taxon>
        <taxon>Bacillati</taxon>
        <taxon>Bacillota</taxon>
        <taxon>Clostridia</taxon>
        <taxon>Peptostreptococcales</taxon>
        <taxon>Thermotaleaceae</taxon>
        <taxon>Anaerosolibacter</taxon>
    </lineage>
</organism>
<accession>A0A841KZL5</accession>
<feature type="domain" description="Right handed beta helix" evidence="1">
    <location>
        <begin position="125"/>
        <end position="275"/>
    </location>
</feature>
<evidence type="ECO:0000313" key="3">
    <source>
        <dbReference type="Proteomes" id="UP000579281"/>
    </source>
</evidence>
<dbReference type="Gene3D" id="2.160.20.10">
    <property type="entry name" value="Single-stranded right-handed beta-helix, Pectin lyase-like"/>
    <property type="match status" value="1"/>
</dbReference>
<name>A0A841KZL5_9FIRM</name>
<dbReference type="Proteomes" id="UP000579281">
    <property type="component" value="Unassembled WGS sequence"/>
</dbReference>
<keyword evidence="3" id="KW-1185">Reference proteome</keyword>
<comment type="caution">
    <text evidence="2">The sequence shown here is derived from an EMBL/GenBank/DDBJ whole genome shotgun (WGS) entry which is preliminary data.</text>
</comment>
<protein>
    <recommendedName>
        <fullName evidence="1">Right handed beta helix domain-containing protein</fullName>
    </recommendedName>
</protein>
<dbReference type="SUPFAM" id="SSF51126">
    <property type="entry name" value="Pectin lyase-like"/>
    <property type="match status" value="1"/>
</dbReference>
<dbReference type="EMBL" id="JACHEN010000008">
    <property type="protein sequence ID" value="MBB6215589.1"/>
    <property type="molecule type" value="Genomic_DNA"/>
</dbReference>
<gene>
    <name evidence="2" type="ORF">HNQ80_001678</name>
</gene>
<dbReference type="RefSeq" id="WP_184310002.1">
    <property type="nucleotide sequence ID" value="NZ_JACHEN010000008.1"/>
</dbReference>
<dbReference type="InterPro" id="IPR039448">
    <property type="entry name" value="Beta_helix"/>
</dbReference>
<proteinExistence type="predicted"/>
<evidence type="ECO:0000313" key="2">
    <source>
        <dbReference type="EMBL" id="MBB6215589.1"/>
    </source>
</evidence>
<reference evidence="2 3" key="1">
    <citation type="submission" date="2020-08" db="EMBL/GenBank/DDBJ databases">
        <title>Genomic Encyclopedia of Type Strains, Phase IV (KMG-IV): sequencing the most valuable type-strain genomes for metagenomic binning, comparative biology and taxonomic classification.</title>
        <authorList>
            <person name="Goeker M."/>
        </authorList>
    </citation>
    <scope>NUCLEOTIDE SEQUENCE [LARGE SCALE GENOMIC DNA]</scope>
    <source>
        <strain evidence="2 3">DSM 103526</strain>
    </source>
</reference>